<dbReference type="EMBL" id="JADBGQ010000002">
    <property type="protein sequence ID" value="KAG5410202.1"/>
    <property type="molecule type" value="Genomic_DNA"/>
</dbReference>
<evidence type="ECO:0000313" key="2">
    <source>
        <dbReference type="Proteomes" id="UP000823674"/>
    </source>
</evidence>
<comment type="caution">
    <text evidence="1">The sequence shown here is derived from an EMBL/GenBank/DDBJ whole genome shotgun (WGS) entry which is preliminary data.</text>
</comment>
<proteinExistence type="predicted"/>
<accession>A0ABQ7NH45</accession>
<name>A0ABQ7NH45_BRACM</name>
<dbReference type="Proteomes" id="UP000823674">
    <property type="component" value="Chromosome A02"/>
</dbReference>
<reference evidence="1 2" key="1">
    <citation type="submission" date="2021-03" db="EMBL/GenBank/DDBJ databases">
        <authorList>
            <person name="King G.J."/>
            <person name="Bancroft I."/>
            <person name="Baten A."/>
            <person name="Bloomfield J."/>
            <person name="Borpatragohain P."/>
            <person name="He Z."/>
            <person name="Irish N."/>
            <person name="Irwin J."/>
            <person name="Liu K."/>
            <person name="Mauleon R.P."/>
            <person name="Moore J."/>
            <person name="Morris R."/>
            <person name="Ostergaard L."/>
            <person name="Wang B."/>
            <person name="Wells R."/>
        </authorList>
    </citation>
    <scope>NUCLEOTIDE SEQUENCE [LARGE SCALE GENOMIC DNA]</scope>
    <source>
        <strain evidence="1">R-o-18</strain>
        <tissue evidence="1">Leaf</tissue>
    </source>
</reference>
<keyword evidence="2" id="KW-1185">Reference proteome</keyword>
<protein>
    <submittedName>
        <fullName evidence="1">Uncharacterized protein</fullName>
    </submittedName>
</protein>
<gene>
    <name evidence="1" type="primary">A02g504530.1_BraROA</name>
    <name evidence="1" type="ORF">IGI04_006521</name>
</gene>
<organism evidence="1 2">
    <name type="scientific">Brassica rapa subsp. trilocularis</name>
    <dbReference type="NCBI Taxonomy" id="1813537"/>
    <lineage>
        <taxon>Eukaryota</taxon>
        <taxon>Viridiplantae</taxon>
        <taxon>Streptophyta</taxon>
        <taxon>Embryophyta</taxon>
        <taxon>Tracheophyta</taxon>
        <taxon>Spermatophyta</taxon>
        <taxon>Magnoliopsida</taxon>
        <taxon>eudicotyledons</taxon>
        <taxon>Gunneridae</taxon>
        <taxon>Pentapetalae</taxon>
        <taxon>rosids</taxon>
        <taxon>malvids</taxon>
        <taxon>Brassicales</taxon>
        <taxon>Brassicaceae</taxon>
        <taxon>Brassiceae</taxon>
        <taxon>Brassica</taxon>
    </lineage>
</organism>
<evidence type="ECO:0000313" key="1">
    <source>
        <dbReference type="EMBL" id="KAG5410202.1"/>
    </source>
</evidence>
<sequence length="134" mass="14419">MTTQRNKKRRERKERESRVSVSPGVRLRFRFCLLRDVEAPIALASPIKIPGGGGFLSSAAPAKLPERGSSYSSTVAGFDSGGSILGFDACEMLAVVVKTVWSGRIPVWFGESVGGSPGMVEAEVMLRFEAKELG</sequence>